<dbReference type="Proteomes" id="UP000637788">
    <property type="component" value="Unassembled WGS sequence"/>
</dbReference>
<evidence type="ECO:0000313" key="2">
    <source>
        <dbReference type="Proteomes" id="UP000637788"/>
    </source>
</evidence>
<sequence length="71" mass="7529">MIKQVSHTAAGTDPAGFALALEVAYALHAPQTRAPEVSAVSAAPQMMGLRVTAARPHRRKVPLNRLTTLRG</sequence>
<organism evidence="1 2">
    <name type="scientific">Streptomyces flaveus</name>
    <dbReference type="NCBI Taxonomy" id="66370"/>
    <lineage>
        <taxon>Bacteria</taxon>
        <taxon>Bacillati</taxon>
        <taxon>Actinomycetota</taxon>
        <taxon>Actinomycetes</taxon>
        <taxon>Kitasatosporales</taxon>
        <taxon>Streptomycetaceae</taxon>
        <taxon>Streptomyces</taxon>
        <taxon>Streptomyces aurantiacus group</taxon>
    </lineage>
</organism>
<dbReference type="AlphaFoldDB" id="A0A917R637"/>
<gene>
    <name evidence="1" type="ORF">GCM10010094_60110</name>
</gene>
<name>A0A917R637_9ACTN</name>
<reference evidence="1" key="2">
    <citation type="submission" date="2020-09" db="EMBL/GenBank/DDBJ databases">
        <authorList>
            <person name="Sun Q."/>
            <person name="Ohkuma M."/>
        </authorList>
    </citation>
    <scope>NUCLEOTIDE SEQUENCE</scope>
    <source>
        <strain evidence="1">JCM 3035</strain>
    </source>
</reference>
<dbReference type="RefSeq" id="WP_189324930.1">
    <property type="nucleotide sequence ID" value="NZ_BMPQ01000018.1"/>
</dbReference>
<evidence type="ECO:0000313" key="1">
    <source>
        <dbReference type="EMBL" id="GGK91117.1"/>
    </source>
</evidence>
<accession>A0A917R637</accession>
<dbReference type="EMBL" id="BMPQ01000018">
    <property type="protein sequence ID" value="GGK91117.1"/>
    <property type="molecule type" value="Genomic_DNA"/>
</dbReference>
<reference evidence="1" key="1">
    <citation type="journal article" date="2014" name="Int. J. Syst. Evol. Microbiol.">
        <title>Complete genome sequence of Corynebacterium casei LMG S-19264T (=DSM 44701T), isolated from a smear-ripened cheese.</title>
        <authorList>
            <consortium name="US DOE Joint Genome Institute (JGI-PGF)"/>
            <person name="Walter F."/>
            <person name="Albersmeier A."/>
            <person name="Kalinowski J."/>
            <person name="Ruckert C."/>
        </authorList>
    </citation>
    <scope>NUCLEOTIDE SEQUENCE</scope>
    <source>
        <strain evidence="1">JCM 3035</strain>
    </source>
</reference>
<keyword evidence="2" id="KW-1185">Reference proteome</keyword>
<protein>
    <submittedName>
        <fullName evidence="1">Uncharacterized protein</fullName>
    </submittedName>
</protein>
<comment type="caution">
    <text evidence="1">The sequence shown here is derived from an EMBL/GenBank/DDBJ whole genome shotgun (WGS) entry which is preliminary data.</text>
</comment>
<proteinExistence type="predicted"/>